<gene>
    <name evidence="2 3" type="primary">rbfA</name>
    <name evidence="3" type="ORF">EKO24_021735</name>
</gene>
<dbReference type="Proteomes" id="UP000733744">
    <property type="component" value="Unassembled WGS sequence"/>
</dbReference>
<comment type="similarity">
    <text evidence="2">Belongs to the RbfA family.</text>
</comment>
<organism evidence="3 4">
    <name type="scientific">Candidatus Methylobacter oryzae</name>
    <dbReference type="NCBI Taxonomy" id="2497749"/>
    <lineage>
        <taxon>Bacteria</taxon>
        <taxon>Pseudomonadati</taxon>
        <taxon>Pseudomonadota</taxon>
        <taxon>Gammaproteobacteria</taxon>
        <taxon>Methylococcales</taxon>
        <taxon>Methylococcaceae</taxon>
        <taxon>Methylobacter</taxon>
    </lineage>
</organism>
<dbReference type="PANTHER" id="PTHR33515:SF1">
    <property type="entry name" value="RIBOSOME-BINDING FACTOR A, CHLOROPLASTIC-RELATED"/>
    <property type="match status" value="1"/>
</dbReference>
<evidence type="ECO:0000256" key="1">
    <source>
        <dbReference type="ARBA" id="ARBA00022517"/>
    </source>
</evidence>
<dbReference type="InterPro" id="IPR000238">
    <property type="entry name" value="RbfA"/>
</dbReference>
<sequence>MAKEFGRNDRVSSQMQKELSLILQRDIDDSRLGFVTINEVVVSKDLAVAKVYVTVLNVDEQGKKANVKLLNELAPVIRHQLAKRMRLRHISDLRFYYDDSFDTGMRVSELLSGLDKPVGSLHGGRNEDEDEGKSG</sequence>
<dbReference type="SUPFAM" id="SSF89919">
    <property type="entry name" value="Ribosome-binding factor A, RbfA"/>
    <property type="match status" value="1"/>
</dbReference>
<dbReference type="Pfam" id="PF02033">
    <property type="entry name" value="RBFA"/>
    <property type="match status" value="1"/>
</dbReference>
<comment type="subcellular location">
    <subcellularLocation>
        <location evidence="2">Cytoplasm</location>
    </subcellularLocation>
</comment>
<evidence type="ECO:0000256" key="2">
    <source>
        <dbReference type="HAMAP-Rule" id="MF_00003"/>
    </source>
</evidence>
<dbReference type="HAMAP" id="MF_00003">
    <property type="entry name" value="RbfA"/>
    <property type="match status" value="1"/>
</dbReference>
<keyword evidence="2" id="KW-0963">Cytoplasm</keyword>
<proteinExistence type="inferred from homology"/>
<accession>A0ABY3C541</accession>
<dbReference type="PANTHER" id="PTHR33515">
    <property type="entry name" value="RIBOSOME-BINDING FACTOR A, CHLOROPLASTIC-RELATED"/>
    <property type="match status" value="1"/>
</dbReference>
<reference evidence="3 4" key="1">
    <citation type="journal article" date="2019" name="Antonie Van Leeuwenhoek">
        <title>Description of 'Ca. Methylobacter oryzae' KRF1, a novel species from the environmentally important Methylobacter clade 2.</title>
        <authorList>
            <person name="Khatri K."/>
            <person name="Mohite J.A."/>
            <person name="Pandit P.S."/>
            <person name="Bahulikar R."/>
            <person name="Rahalkar M.C."/>
        </authorList>
    </citation>
    <scope>NUCLEOTIDE SEQUENCE [LARGE SCALE GENOMIC DNA]</scope>
    <source>
        <strain evidence="3 4">KRF1</strain>
    </source>
</reference>
<evidence type="ECO:0000313" key="4">
    <source>
        <dbReference type="Proteomes" id="UP000733744"/>
    </source>
</evidence>
<comment type="caution">
    <text evidence="3">The sequence shown here is derived from an EMBL/GenBank/DDBJ whole genome shotgun (WGS) entry which is preliminary data.</text>
</comment>
<comment type="subunit">
    <text evidence="2">Monomer. Binds 30S ribosomal subunits, but not 50S ribosomal subunits or 70S ribosomes.</text>
</comment>
<protein>
    <recommendedName>
        <fullName evidence="2">Ribosome-binding factor A</fullName>
    </recommendedName>
</protein>
<comment type="function">
    <text evidence="2">One of several proteins that assist in the late maturation steps of the functional core of the 30S ribosomal subunit. Associates with free 30S ribosomal subunits (but not with 30S subunits that are part of 70S ribosomes or polysomes). Required for efficient processing of 16S rRNA. May interact with the 5'-terminal helix region of 16S rRNA.</text>
</comment>
<name>A0ABY3C541_9GAMM</name>
<dbReference type="RefSeq" id="WP_143733340.1">
    <property type="nucleotide sequence ID" value="NZ_RYFG02000121.1"/>
</dbReference>
<dbReference type="NCBIfam" id="TIGR00082">
    <property type="entry name" value="rbfA"/>
    <property type="match status" value="1"/>
</dbReference>
<dbReference type="InterPro" id="IPR023799">
    <property type="entry name" value="RbfA_dom_sf"/>
</dbReference>
<dbReference type="Gene3D" id="3.30.300.20">
    <property type="match status" value="1"/>
</dbReference>
<evidence type="ECO:0000313" key="3">
    <source>
        <dbReference type="EMBL" id="TRW89671.1"/>
    </source>
</evidence>
<dbReference type="EMBL" id="RYFG02000121">
    <property type="protein sequence ID" value="TRW89671.1"/>
    <property type="molecule type" value="Genomic_DNA"/>
</dbReference>
<keyword evidence="4" id="KW-1185">Reference proteome</keyword>
<keyword evidence="1 2" id="KW-0690">Ribosome biogenesis</keyword>
<dbReference type="InterPro" id="IPR015946">
    <property type="entry name" value="KH_dom-like_a/b"/>
</dbReference>